<reference evidence="3" key="1">
    <citation type="journal article" date="2019" name="Int. J. Syst. Evol. Microbiol.">
        <title>The Global Catalogue of Microorganisms (GCM) 10K type strain sequencing project: providing services to taxonomists for standard genome sequencing and annotation.</title>
        <authorList>
            <consortium name="The Broad Institute Genomics Platform"/>
            <consortium name="The Broad Institute Genome Sequencing Center for Infectious Disease"/>
            <person name="Wu L."/>
            <person name="Ma J."/>
        </authorList>
    </citation>
    <scope>NUCLEOTIDE SEQUENCE [LARGE SCALE GENOMIC DNA]</scope>
    <source>
        <strain evidence="3">NBRC 112299</strain>
    </source>
</reference>
<gene>
    <name evidence="2" type="ORF">GCM10025876_38760</name>
</gene>
<evidence type="ECO:0000313" key="2">
    <source>
        <dbReference type="EMBL" id="GMA37672.1"/>
    </source>
</evidence>
<dbReference type="Gene3D" id="3.40.50.10300">
    <property type="entry name" value="CoaB-like"/>
    <property type="match status" value="1"/>
</dbReference>
<sequence length="101" mass="10359">MVQTEDVLAGLAALRREGQVIVGFAAETGDEHGSVLEHGAAKARRKGADLLVLNEVGESKGFGTPTNAVVMLDAEGEPVGEATGTKLAVAHAVLDAIGRLR</sequence>
<dbReference type="InterPro" id="IPR035929">
    <property type="entry name" value="CoaB-like_sf"/>
</dbReference>
<evidence type="ECO:0000313" key="3">
    <source>
        <dbReference type="Proteomes" id="UP001157125"/>
    </source>
</evidence>
<evidence type="ECO:0000259" key="1">
    <source>
        <dbReference type="Pfam" id="PF04127"/>
    </source>
</evidence>
<protein>
    <recommendedName>
        <fullName evidence="1">DNA/pantothenate metabolism flavoprotein C-terminal domain-containing protein</fullName>
    </recommendedName>
</protein>
<name>A0ABQ6ILQ4_9MICO</name>
<dbReference type="EMBL" id="BSUN01000001">
    <property type="protein sequence ID" value="GMA37672.1"/>
    <property type="molecule type" value="Genomic_DNA"/>
</dbReference>
<dbReference type="Proteomes" id="UP001157125">
    <property type="component" value="Unassembled WGS sequence"/>
</dbReference>
<dbReference type="InterPro" id="IPR007085">
    <property type="entry name" value="DNA/pantothenate-metab_flavo_C"/>
</dbReference>
<proteinExistence type="predicted"/>
<feature type="domain" description="DNA/pantothenate metabolism flavoprotein C-terminal" evidence="1">
    <location>
        <begin position="1"/>
        <end position="97"/>
    </location>
</feature>
<accession>A0ABQ6ILQ4</accession>
<dbReference type="SUPFAM" id="SSF102645">
    <property type="entry name" value="CoaB-like"/>
    <property type="match status" value="1"/>
</dbReference>
<dbReference type="Pfam" id="PF04127">
    <property type="entry name" value="DFP"/>
    <property type="match status" value="1"/>
</dbReference>
<organism evidence="2 3">
    <name type="scientific">Demequina litorisediminis</name>
    <dbReference type="NCBI Taxonomy" id="1849022"/>
    <lineage>
        <taxon>Bacteria</taxon>
        <taxon>Bacillati</taxon>
        <taxon>Actinomycetota</taxon>
        <taxon>Actinomycetes</taxon>
        <taxon>Micrococcales</taxon>
        <taxon>Demequinaceae</taxon>
        <taxon>Demequina</taxon>
    </lineage>
</organism>
<keyword evidence="3" id="KW-1185">Reference proteome</keyword>
<comment type="caution">
    <text evidence="2">The sequence shown here is derived from an EMBL/GenBank/DDBJ whole genome shotgun (WGS) entry which is preliminary data.</text>
</comment>